<feature type="transmembrane region" description="Helical" evidence="3">
    <location>
        <begin position="264"/>
        <end position="284"/>
    </location>
</feature>
<evidence type="ECO:0000313" key="4">
    <source>
        <dbReference type="EMBL" id="KAK6935499.1"/>
    </source>
</evidence>
<evidence type="ECO:0008006" key="6">
    <source>
        <dbReference type="Google" id="ProtNLM"/>
    </source>
</evidence>
<dbReference type="Proteomes" id="UP001370490">
    <property type="component" value="Unassembled WGS sequence"/>
</dbReference>
<name>A0AAN8VKS9_9MAGN</name>
<dbReference type="PANTHER" id="PTHR48017">
    <property type="entry name" value="OS05G0424000 PROTEIN-RELATED"/>
    <property type="match status" value="1"/>
</dbReference>
<feature type="transmembrane region" description="Helical" evidence="3">
    <location>
        <begin position="187"/>
        <end position="204"/>
    </location>
</feature>
<gene>
    <name evidence="4" type="ORF">RJ641_035654</name>
</gene>
<feature type="transmembrane region" description="Helical" evidence="3">
    <location>
        <begin position="114"/>
        <end position="132"/>
    </location>
</feature>
<evidence type="ECO:0000256" key="1">
    <source>
        <dbReference type="ARBA" id="ARBA00022448"/>
    </source>
</evidence>
<reference evidence="4 5" key="1">
    <citation type="submission" date="2023-12" db="EMBL/GenBank/DDBJ databases">
        <title>A high-quality genome assembly for Dillenia turbinata (Dilleniales).</title>
        <authorList>
            <person name="Chanderbali A."/>
        </authorList>
    </citation>
    <scope>NUCLEOTIDE SEQUENCE [LARGE SCALE GENOMIC DNA]</scope>
    <source>
        <strain evidence="4">LSX21</strain>
        <tissue evidence="4">Leaf</tissue>
    </source>
</reference>
<evidence type="ECO:0000256" key="2">
    <source>
        <dbReference type="SAM" id="MobiDB-lite"/>
    </source>
</evidence>
<keyword evidence="3" id="KW-0812">Transmembrane</keyword>
<feature type="transmembrane region" description="Helical" evidence="3">
    <location>
        <begin position="224"/>
        <end position="244"/>
    </location>
</feature>
<protein>
    <recommendedName>
        <fullName evidence="6">Amino acid transporter transmembrane domain-containing protein</fullName>
    </recommendedName>
</protein>
<evidence type="ECO:0000313" key="5">
    <source>
        <dbReference type="Proteomes" id="UP001370490"/>
    </source>
</evidence>
<evidence type="ECO:0000256" key="3">
    <source>
        <dbReference type="SAM" id="Phobius"/>
    </source>
</evidence>
<feature type="region of interest" description="Disordered" evidence="2">
    <location>
        <begin position="32"/>
        <end position="88"/>
    </location>
</feature>
<feature type="non-terminal residue" evidence="4">
    <location>
        <position position="1"/>
    </location>
</feature>
<keyword evidence="3" id="KW-0472">Membrane</keyword>
<accession>A0AAN8VKS9</accession>
<feature type="transmembrane region" description="Helical" evidence="3">
    <location>
        <begin position="290"/>
        <end position="308"/>
    </location>
</feature>
<organism evidence="4 5">
    <name type="scientific">Dillenia turbinata</name>
    <dbReference type="NCBI Taxonomy" id="194707"/>
    <lineage>
        <taxon>Eukaryota</taxon>
        <taxon>Viridiplantae</taxon>
        <taxon>Streptophyta</taxon>
        <taxon>Embryophyta</taxon>
        <taxon>Tracheophyta</taxon>
        <taxon>Spermatophyta</taxon>
        <taxon>Magnoliopsida</taxon>
        <taxon>eudicotyledons</taxon>
        <taxon>Gunneridae</taxon>
        <taxon>Pentapetalae</taxon>
        <taxon>Dilleniales</taxon>
        <taxon>Dilleniaceae</taxon>
        <taxon>Dillenia</taxon>
    </lineage>
</organism>
<feature type="transmembrane region" description="Helical" evidence="3">
    <location>
        <begin position="354"/>
        <end position="371"/>
    </location>
</feature>
<keyword evidence="3" id="KW-1133">Transmembrane helix</keyword>
<keyword evidence="1" id="KW-0813">Transport</keyword>
<dbReference type="EMBL" id="JBAMMX010000008">
    <property type="protein sequence ID" value="KAK6935499.1"/>
    <property type="molecule type" value="Genomic_DNA"/>
</dbReference>
<feature type="transmembrane region" description="Helical" evidence="3">
    <location>
        <begin position="144"/>
        <end position="166"/>
    </location>
</feature>
<dbReference type="AlphaFoldDB" id="A0AAN8VKS9"/>
<comment type="caution">
    <text evidence="4">The sequence shown here is derived from an EMBL/GenBank/DDBJ whole genome shotgun (WGS) entry which is preliminary data.</text>
</comment>
<proteinExistence type="predicted"/>
<keyword evidence="5" id="KW-1185">Reference proteome</keyword>
<sequence length="385" mass="42599">FRFAIAFGKAESRERETLYFIGVTVSASVQQYPSPPEHVTQLSTPPPTPMTEAPSMDPFPEHQRDEDAGAGSGGMRISSDRNSGTHNSNAAVRLQRTRLGTWFLLFNCDGRRHFLLLLLDVQATVTVVMILPSQLPTFHSLRHINFASLLLSSGYPFLVVGACIYAGLSKKAPPRDNSLEPKEAARVFIAFTSISITAAIYGNGILPEIQATLALPATGKMAKGLMMCYGVIFITFYSAAVSGYRQLADVKQGLFSKRNLIPRIILRSIYMIICRFFAAMLPFFRDINGVVGVIGFIPLDFILTMHLYNMTTSPRNRPSHIGSTCPSLLSSQAQAFWVHFLLLGRWFLMSTSSGSLAVMWLINILFLAKAFHHVKFSPSHMNEGI</sequence>